<keyword evidence="2 4" id="KW-0808">Transferase</keyword>
<dbReference type="InterPro" id="IPR028098">
    <property type="entry name" value="Glyco_trans_4-like_N"/>
</dbReference>
<reference evidence="4 5" key="1">
    <citation type="journal article" date="2018" name="Front. Microbiol.">
        <title>Novel Insights Into Bacterial Dimethylsulfoniopropionate Catabolism in the East China Sea.</title>
        <authorList>
            <person name="Liu J."/>
            <person name="Liu J."/>
            <person name="Zhang S.H."/>
            <person name="Liang J."/>
            <person name="Lin H."/>
            <person name="Song D."/>
            <person name="Yang G.P."/>
            <person name="Todd J.D."/>
            <person name="Zhang X.H."/>
        </authorList>
    </citation>
    <scope>NUCLEOTIDE SEQUENCE [LARGE SCALE GENOMIC DNA]</scope>
    <source>
        <strain evidence="4 5">ZYFD042</strain>
    </source>
</reference>
<gene>
    <name evidence="4" type="ORF">D8Y23_13985</name>
</gene>
<dbReference type="SUPFAM" id="SSF53756">
    <property type="entry name" value="UDP-Glycosyltransferase/glycogen phosphorylase"/>
    <property type="match status" value="1"/>
</dbReference>
<dbReference type="AlphaFoldDB" id="A0A443J788"/>
<comment type="caution">
    <text evidence="4">The sequence shown here is derived from an EMBL/GenBank/DDBJ whole genome shotgun (WGS) entry which is preliminary data.</text>
</comment>
<dbReference type="PANTHER" id="PTHR12526:SF600">
    <property type="entry name" value="GLYCOSYL TRANSFERASE GROUP 1"/>
    <property type="match status" value="1"/>
</dbReference>
<sequence length="433" mass="47378">MPTARDLRVGTLESRADRAVRRGGCMRIVSLSPVVPYEGIPHAGGHYLLRHLRALRELGHRVTVVSFDDRENRAAAESLAGLIDVVLVPEHPPHSPRTRRLLNAVERQEQRLFPVRPVARRRRALARSAAARRALSTADAIEYQWTESGWLGLRRRPAGSAFHVVVAHDVVWQNYARFLSATGAGWHPRALLARWRRASVRRDERRIYRHADAVVSFSGKDAALVGRVAGPSARAVVVRPPLADGSEISPRTGDPTPTVLFVGAFDRSVNAEAAVWTMTDIAPRVLAEHPDVRFVFAGARPTPEMRRLASERPGSFWITGRVESLEPVYATADAVLVPLRAGAGVKFKTVEAMVRGIPVVSTGVGVEGIVDDRIRVFSVADDARGLATGLLRALADPAAARREALLVRDIVADEFSGNAFRRALAQVYRGATP</sequence>
<protein>
    <submittedName>
        <fullName evidence="4">Glycosyltransferase</fullName>
    </submittedName>
</protein>
<evidence type="ECO:0000256" key="1">
    <source>
        <dbReference type="ARBA" id="ARBA00022676"/>
    </source>
</evidence>
<name>A0A443J788_9MICO</name>
<accession>A0A443J788</accession>
<dbReference type="PANTHER" id="PTHR12526">
    <property type="entry name" value="GLYCOSYLTRANSFERASE"/>
    <property type="match status" value="1"/>
</dbReference>
<dbReference type="OrthoDB" id="5142720at2"/>
<dbReference type="Proteomes" id="UP000285970">
    <property type="component" value="Unassembled WGS sequence"/>
</dbReference>
<feature type="domain" description="Glycosyltransferase subfamily 4-like N-terminal" evidence="3">
    <location>
        <begin position="45"/>
        <end position="240"/>
    </location>
</feature>
<proteinExistence type="predicted"/>
<dbReference type="Pfam" id="PF13692">
    <property type="entry name" value="Glyco_trans_1_4"/>
    <property type="match status" value="1"/>
</dbReference>
<evidence type="ECO:0000259" key="3">
    <source>
        <dbReference type="Pfam" id="PF13579"/>
    </source>
</evidence>
<dbReference type="Gene3D" id="3.40.50.2000">
    <property type="entry name" value="Glycogen Phosphorylase B"/>
    <property type="match status" value="2"/>
</dbReference>
<dbReference type="Pfam" id="PF13579">
    <property type="entry name" value="Glyco_trans_4_4"/>
    <property type="match status" value="1"/>
</dbReference>
<dbReference type="EMBL" id="RBZY01000061">
    <property type="protein sequence ID" value="RWR16242.1"/>
    <property type="molecule type" value="Genomic_DNA"/>
</dbReference>
<evidence type="ECO:0000256" key="2">
    <source>
        <dbReference type="ARBA" id="ARBA00022679"/>
    </source>
</evidence>
<organism evidence="4 5">
    <name type="scientific">Microbacterium enclense</name>
    <dbReference type="NCBI Taxonomy" id="993073"/>
    <lineage>
        <taxon>Bacteria</taxon>
        <taxon>Bacillati</taxon>
        <taxon>Actinomycetota</taxon>
        <taxon>Actinomycetes</taxon>
        <taxon>Micrococcales</taxon>
        <taxon>Microbacteriaceae</taxon>
        <taxon>Microbacterium</taxon>
    </lineage>
</organism>
<keyword evidence="1" id="KW-0328">Glycosyltransferase</keyword>
<evidence type="ECO:0000313" key="4">
    <source>
        <dbReference type="EMBL" id="RWR16242.1"/>
    </source>
</evidence>
<evidence type="ECO:0000313" key="5">
    <source>
        <dbReference type="Proteomes" id="UP000285970"/>
    </source>
</evidence>
<dbReference type="GO" id="GO:0016757">
    <property type="term" value="F:glycosyltransferase activity"/>
    <property type="evidence" value="ECO:0007669"/>
    <property type="project" value="UniProtKB-KW"/>
</dbReference>
<dbReference type="CDD" id="cd03801">
    <property type="entry name" value="GT4_PimA-like"/>
    <property type="match status" value="1"/>
</dbReference>